<comment type="subcellular location">
    <subcellularLocation>
        <location evidence="1">Cell projection</location>
        <location evidence="1">Cilium</location>
    </subcellularLocation>
    <subcellularLocation>
        <location evidence="2">Cytoplasm</location>
    </subcellularLocation>
</comment>
<feature type="region of interest" description="Disordered" evidence="6">
    <location>
        <begin position="1"/>
        <end position="36"/>
    </location>
</feature>
<dbReference type="GeneID" id="94170331"/>
<gene>
    <name evidence="8" type="ORF">CUR178_03084</name>
</gene>
<dbReference type="GO" id="GO:0003341">
    <property type="term" value="P:cilium movement"/>
    <property type="evidence" value="ECO:0007669"/>
    <property type="project" value="TreeGrafter"/>
</dbReference>
<proteinExistence type="predicted"/>
<evidence type="ECO:0000256" key="3">
    <source>
        <dbReference type="ARBA" id="ARBA00022490"/>
    </source>
</evidence>
<organism evidence="8 9">
    <name type="scientific">Leishmania enriettii</name>
    <dbReference type="NCBI Taxonomy" id="5663"/>
    <lineage>
        <taxon>Eukaryota</taxon>
        <taxon>Discoba</taxon>
        <taxon>Euglenozoa</taxon>
        <taxon>Kinetoplastea</taxon>
        <taxon>Metakinetoplastina</taxon>
        <taxon>Trypanosomatida</taxon>
        <taxon>Trypanosomatidae</taxon>
        <taxon>Leishmaniinae</taxon>
        <taxon>Leishmania</taxon>
    </lineage>
</organism>
<keyword evidence="4" id="KW-0969">Cilium</keyword>
<dbReference type="Pfam" id="PF22544">
    <property type="entry name" value="HYDIN_VesB_CFA65-like_Ig"/>
    <property type="match status" value="2"/>
</dbReference>
<feature type="region of interest" description="Disordered" evidence="6">
    <location>
        <begin position="2387"/>
        <end position="2407"/>
    </location>
</feature>
<evidence type="ECO:0000313" key="9">
    <source>
        <dbReference type="Proteomes" id="UP000674179"/>
    </source>
</evidence>
<feature type="region of interest" description="Disordered" evidence="6">
    <location>
        <begin position="2815"/>
        <end position="2864"/>
    </location>
</feature>
<evidence type="ECO:0000256" key="1">
    <source>
        <dbReference type="ARBA" id="ARBA00004138"/>
    </source>
</evidence>
<feature type="compositionally biased region" description="Polar residues" evidence="6">
    <location>
        <begin position="12"/>
        <end position="21"/>
    </location>
</feature>
<feature type="region of interest" description="Disordered" evidence="6">
    <location>
        <begin position="2548"/>
        <end position="2568"/>
    </location>
</feature>
<dbReference type="Gene3D" id="2.60.40.10">
    <property type="entry name" value="Immunoglobulins"/>
    <property type="match status" value="16"/>
</dbReference>
<feature type="region of interest" description="Disordered" evidence="6">
    <location>
        <begin position="414"/>
        <end position="438"/>
    </location>
</feature>
<evidence type="ECO:0000256" key="5">
    <source>
        <dbReference type="ARBA" id="ARBA00023273"/>
    </source>
</evidence>
<accession>A0A836KJQ3</accession>
<feature type="compositionally biased region" description="Low complexity" evidence="6">
    <location>
        <begin position="2048"/>
        <end position="2063"/>
    </location>
</feature>
<keyword evidence="5" id="KW-0966">Cell projection</keyword>
<dbReference type="InterPro" id="IPR027417">
    <property type="entry name" value="P-loop_NTPase"/>
</dbReference>
<feature type="domain" description="HYDIN/VesB/CFA65-like Ig-like" evidence="7">
    <location>
        <begin position="661"/>
        <end position="747"/>
    </location>
</feature>
<feature type="region of interest" description="Disordered" evidence="6">
    <location>
        <begin position="3588"/>
        <end position="3648"/>
    </location>
</feature>
<feature type="compositionally biased region" description="Basic residues" evidence="6">
    <location>
        <begin position="2064"/>
        <end position="2074"/>
    </location>
</feature>
<dbReference type="RefSeq" id="XP_067690924.1">
    <property type="nucleotide sequence ID" value="XM_067834821.1"/>
</dbReference>
<feature type="region of interest" description="Disordered" evidence="6">
    <location>
        <begin position="5103"/>
        <end position="5129"/>
    </location>
</feature>
<dbReference type="Proteomes" id="UP000674179">
    <property type="component" value="Chromosome 30"/>
</dbReference>
<dbReference type="GO" id="GO:1904158">
    <property type="term" value="P:axonemal central apparatus assembly"/>
    <property type="evidence" value="ECO:0007669"/>
    <property type="project" value="TreeGrafter"/>
</dbReference>
<evidence type="ECO:0000256" key="6">
    <source>
        <dbReference type="SAM" id="MobiDB-lite"/>
    </source>
</evidence>
<dbReference type="PANTHER" id="PTHR23053">
    <property type="entry name" value="DLEC1 DELETED IN LUNG AND ESOPHAGEAL CANCER 1"/>
    <property type="match status" value="1"/>
</dbReference>
<feature type="compositionally biased region" description="Basic residues" evidence="6">
    <location>
        <begin position="5110"/>
        <end position="5120"/>
    </location>
</feature>
<dbReference type="SUPFAM" id="SSF52540">
    <property type="entry name" value="P-loop containing nucleoside triphosphate hydrolases"/>
    <property type="match status" value="1"/>
</dbReference>
<feature type="domain" description="HYDIN/VesB/CFA65-like Ig-like" evidence="7">
    <location>
        <begin position="586"/>
        <end position="653"/>
    </location>
</feature>
<evidence type="ECO:0000313" key="8">
    <source>
        <dbReference type="EMBL" id="KAG5473165.1"/>
    </source>
</evidence>
<feature type="compositionally biased region" description="Low complexity" evidence="6">
    <location>
        <begin position="2020"/>
        <end position="2035"/>
    </location>
</feature>
<dbReference type="InterPro" id="IPR053879">
    <property type="entry name" value="HYDIN_VesB_CFA65-like_Ig"/>
</dbReference>
<feature type="region of interest" description="Disordered" evidence="6">
    <location>
        <begin position="4063"/>
        <end position="4083"/>
    </location>
</feature>
<dbReference type="GO" id="GO:0005930">
    <property type="term" value="C:axoneme"/>
    <property type="evidence" value="ECO:0007669"/>
    <property type="project" value="TreeGrafter"/>
</dbReference>
<evidence type="ECO:0000256" key="2">
    <source>
        <dbReference type="ARBA" id="ARBA00004496"/>
    </source>
</evidence>
<sequence length="5549" mass="588647">MNQSKAADVTVSGPSNAPLTRSQKRFASRPAPGGGEKGAVLTDGVAAAAVGASASFIATDRSLPIKRCASAAGLSLNQSANAKGNGAARVPPMHRQGGNSAPGTSFLGAPSTLQIHRASSARLPDFPFDVYPTQIVFDSFEANRTYTATLELKNQTTAGTHVCVERPSSCSGFELSAPRGTGMSSRVAPGLSVTYTLVFNPTSNVKDYKTQLVVRAESGGSVIVPVRAYAVRGHLQLPAELTLRKAPINGTSTTPLFLRNASGQSCVWHAMVFDVSGVAPEAISQDVSYPLSSYVSVTPSYGVAEPLCGSGDGAAATVAPVTLHFHPPASTTASGTYRALLRFFLGPEGDFLQDVQLLAQAVELTGIVLEPKEVMLKDTYVTTERQAVVRLRNDSENTVNFAWKRSYRCSRESDSDDEVSAAGGAATDGMPGSCSEKDKCELTTTASRSGGDEHQHQPHPCIHTYRAVWDDYTGDEAFRIEPLSGVLYGRGVREFTITFNPRVAVLYESMAFLEVTGLTNRLPLTMRGHGLGPQCTLEYRRLEIGDVYLNALHEYEVGMENISSIECQYVIMPPLPAPAASAAAANSAESDASTVMADFSSQFRFTPSYGTLGPGEVVKLRIQLQSNIIGCFSEVFRVHMQGAVEEVPLLIKGRVLGPHFQCSVEELDFGNVSYNMTHARTAQISNTSPIPMHYTLRFPDECTYADDLRISPSTGVIAPMSTQTVNITLHSRTVGDYETALLIEVADVGDVLDAIPLKATCMVPPLFSNATELAFGGVFVGYPATLNVMVLNDSALTGMFELSLVGGAVLSDVVTVELPVPAEHENGVHWISPHQTMQMPVTVTALRPGKLHFSIALRVLGMDTSAVPPQTILVSATASGPHVEVQPSTFQFGTIGVLCQCVKELTLKNTSPVPAPFSLVFDRYGSLSATRVAGEAKGSALATLPFPRVPVFTVEPADGVLEPHSTLTALIRAKPDEAMAFTDTLRLHHSPAPHSTKAADGTASAAGGELAVTVKVTGKGIPIVPERPVAVVELGDVLTTTGVAETITLHNYGRREQEVQWQNTRSAKVKEGEPPVAFTCKPERISIPGGGAVKFIMSGFSDEPGMRTETFTLKQSGTFKEILRSTVTATFIAPTLLFSARAIHFDFANREWLEVLDAPSAASLVKSLTIKNVTSKTLVVSLRIRNAVAATSPSTQSAGASSTATSCAPFELEGPPTVVFAPGDSYVVGVRCNPLYRGDFTSHTTKAKIHFSFAHHARRDHINLSATLRFPALVMDPSTLLEFGAVLRNTEKRRTILLSNPSADLPARFEWALRPQFGNSTGSTAKTAGEDGVVASEAPCAGGKSLPPASNVGGEAAVAAMRCFDIVPFTGMLLPGESRSIEVTYQGEVCGTAQTTAACHVHGGPTYTIDLQAASSVVQARCDRTEINFGRLPYYESATQSVMLSNSTLVPVTWDVDLRSMLHPECVRVSPVSGVLRDKARVVITFTPTVPDAFEETLWVCIGHLDPQPILLRGSGYMNRLLISTTSPTGSVTENEVVVYRAPFRAFTEALQYVESNSASSQTHSVYASRTVTPLPTSFAAGSASTLAIPTPVQREWAMLEAERLAFCRAVAEAKAADHSFGLSANDADGPPLFLAPRALRRTSMTAMSGSSGSGTSTDKLVLARYVVDFGHLTRHDVRKVTLKLTNPSATEGVSALLDSKELEHLPVSVDPVKGIKVGPLETISMSLVMDATKPESLVRHGKNRYEFSIDVRHGPVIVVECHCYVVTPSLRATEKEVNFGPVLLGEVKVLPLVLTNPEAVSCPWRVTCKEGALSDISTSTPPERRPLHGGRSHSMAINVATERPASIRSQRAAPECQFWVKEDRGVVAASDAAAINVYFAPNLLLSEGGSGAATATLRFRCGRGSAESVFTVKLSGTAFQHQISFSTTQLQLPVVRPHQVIHESVTLANNEEFPVEVYSLGLDTQHIQEARLLRRAIQESADHELLLPSLAAGDNLPDALLEAIFTRLHAASESMKESSSAAELATSEAALTSAPSGPVKGGKASRRQSTSAASQSSSSTSRGGRRGRDKSRRQSVVTPSGRIEKGLDDVAAAADVMADQQGAVDASAAVSVATLSAVLLVGPPRSGKTVLARQMAERADAGTVILVDIEELIQREADRDDTANGAVARFLLSHLAGVAAEAVFAATGGGTAASDALLTSYVACAPKLVRDVLQEHLTQCIAGHSASSSTVAAPPTGATGVAAPKPRQRRLVFDGLRCAVLQNPWRLFELIRETCDALHIPLQIVSLAVSDPMSGVRRAEELEAQHEARVTAASLPLLSEAAFEALGKEDRDDYKRRLKHFNDCRRDLKDAQQLKRNYMAQLPRKTVQQEMEEAVLQARIDGQQQAASLDSTMRSARKGRAGGGAGRGAAAAAEAAKKLQEPKWADLDAAAQFREWYTRFLGKYGDPPKLEGDDGCPAGPATVNISASAPLLKGAAAAAAAAAQERANRWAGVIRVTAETETPREVAEVVELQLAQRAFAMSLGAAATAAATPVLPTSSPCPTAVALAASSPGASGEGPLSSSLGESGTTAAPSAILAAAASHEAPSDAVTWESQIGNGFFLNESRLRSWLDMAIGGSRGGASVLGQPLSAEEALATKATAAVATAAGAADGNAPLEATGSHLAMDPFHAESSASTTVARYVHFFSTLEREVIPAKKSGSRNRSIPSVIRQEEELTRWWLPPRSSVTLTLEFCGDHVGPYTEKCLFGVVGTLQKLCLTVSALVALPDISRDPKDIFPLIKHRGTLVGGVESGQRVSKVYIASKKLFDFGPLLIPPPPLPKSRRRSTEKGGTGVSSSTTGSGRSSNVGGSNYSHISSKPPHHVESTLGEETLTFSNREATDAEVTLSFLNEKEKTFAVTPTSFVLKPGASQQVSLRAMPDKVGSFTNTLLACVKENPSPWKTEVMCTGARPTLTVNGSKDLEANFGRLVLNRSVEKSFLLANEGPLPLQWRLMPVVDGTTSRSTVSGSGGGGGGGAASSAAVAAQWPAELQCSAMEGVIKESGTYTLKMTFAPTHPCLYMRSVLFMVSYPGHSQQIVYESVPAIIRAEGYDVVLEWTREIHLGVLHVGEEKRETIRILNKSPYEVGYQLKLPKRLQKSVTLSSSSGTLRGIVGFKDAAIVNIDVVARLEKEGELPAKLSMIEVAFFDVEKKELLYPVQSIPVTGEAWYTKYTIQPPSVNFGSCLIGQLRQSTFELRNTGVFPLEYSLFNYRDADAATAAAAAAEGCETEVAMVKATDLSTSRAAATTATAVQAISASSQRSLKAARGSELDVSVGAFTCRPCRGVIPVGSAQTITVSTVPGKQNRSHETIGVRVEQSGPELELYGTPVEVSAYPAVPSIAADLTSSADVETIFEEQRVVYRLDQLAKSVRAYSKEERIFSFGTSLVGQRSEERFRIANSSPLPCTVVAYLEGASMTGGGGSSGHVNTARFPASGTSSGCKPATGGGVSGGSTGAAGGAGRTEAFDLCLDGGGAAAGQPRTTVVKMTLPPYESRFLTIGFIPASLRRFHAQLVAIVEGAITSSDDGTETGQQLRFGLCGEGTLPKVDIEMPPRLSSSAAPWSGCCSGKSGGPSGGLAERTHRRIEIGSSSSERKRGTRRGGGSGGGVNSPLLYGHADSYSNSSGATEVLELPLTRVGAIATRSFTLRNTGCVTAEVHLELITSRGDGSGAPSSALTVTTGVLPGGRAGGKAVKKQHAASMRHRVEVFVPAGQAEVIEVTYAPMQVEATMTRMRVVLRDNPFEEKEVYVLSHSFDSPISFEGIDPSRADSYDVGDCWVGVEKSCTFTVRNNTDSLVRYEWQYGDPVVRMVPSVGHLSAGATRQITAVVRNGSQNLHRVASCAILVHSIQLLTGAPSGGLRHASIGGVDSVSGGAAAPVAGATNAAITEWDNSMQTPKWVLREDDTVTSATAAGVHSAAATAAFLSTAASMVGRRNLKQVMEALPEPPYTFVDAVTVTQPLTLVCHCSVPTYQCELVDAVTGAVTDLKAISFEHTYLMQKRVAVVRVTNTGSVGLPLTHSIVTSGEEDGSAAQASPKQDSISPYARHGGSAAVAAGRASRASLGGPGLEGDAMASSEPPSYAAPAADFAVVLPPTSFSASTIPPGSHLDLHVEFTPRAVGLVTAELILSMPHSDPAEVRVPLQGVAECPLVHFDIPPATYPDADATASSGDAANQGQERVVVQFLACGLHTTATVKFPVVNPTVAAYSYEWVEEGMRRGASASSGLSGDSVSPFRCLTPMGVIAAGRQAEAVFEFFADALGVRESAWSFQIPGRAAIPFVLVGTAVEPNVYFHASKVLFGHVHVGTQLERTVVLENCDDVSYTFSWDKVSMGGTSSFLSVRPLRGALAPYERLSVTVTFSPQDEVEYNVPLRCVVKRSSVPLSINVKGIGVSVHDSLQVEPFEDGAEPTPVVRGQPLLLNLDRVQVNSTIVRRFALRNTGIYSFHYSVEASENSSVSLEGMEGEVASKQTGVVVFKYHPTCEETLKQYRLLFRIEGKTTYKVGIKATAYLPRLQLSFDHYDFGPRFIAAYNNGLAATVSDVRAPTAGSGAAVAVLQLTNLESEVVSVDCSMSAQNTWCRLESTTLVVRPRESARLRLTFVPPEIRQYEDNLRLCFNALNTVFIPLTGEGVAPRVEVANPFAKFGVVRIGEKLQTELRLTCLSKIPTPISFAQAIDDDLRQKGFAVFLPGQAAAPSAASPLAMTLRMKESATVVLSFAPKQRMGEFSREVKMLVCGVEMPLVSVSGSCADAEVHLDTSALSFRDVVIGASATRRVCILNSGDISQRFSWVNSLQKLRPQGEWSIFPSSGYIRAHTELNCELRYTPSLANKGNIKAAAATASPVPVQQVLTLELDSSPSVALTIESNCITRPEATETVCFACRAHEADVKVIELYNPTEDPWTTEPVLDSMLWTCPTHLTLMPKTTTMLTVTYQPARPTPSSATANAAPTAAAGKSCISPSKDSATAALSSKDHATLFIPLPDGTGRCVALEGTAEAAGSAGPVQEYEGVAQVSLPLYFQVRNWSTTEVACFRREVEWNSVLRTFDDESGQSPEQICSLIRVEDGDLGGGDVKKKSSARAGRPRSRGATAAMASPAQSVIELPPGASRESLLTVTPLREGVYKGTVRFVPVDAPSGAASIGAVQFYEFVICVRPVEVSAPTTVDLRAAIREVSGFPILLTNPLSKPATFKLEVVASDSTAPTTTAAAAVNAALEALAFPSAVTVPAHSHAQAPVQFFPLIPRPPVTLRCIVTSAELGTTAVYVFRLLTTCNTAAPERMTRLVCPLGQHTNFVLRFTHYSKTNAEFSIRVGGEALGKGAATFTRVCASGGGGGGQGSVVRVSACPPPPATSASQLSKGQEVAVEFSYEPSELGEAAETIEFVSPIAGTYTFPIVATCTLPDRQGPFVARAGQNVQLPFKNVFGDPVSITVTSDSPSFVPSRKTETIAARKTANVTVQCKPEDGVEVARGRITISCVPPGKQAPNRPQQPTQWVYYVEATNANERSSALKQPKAKR</sequence>
<dbReference type="InterPro" id="IPR033305">
    <property type="entry name" value="Hydin-like"/>
</dbReference>
<feature type="compositionally biased region" description="Low complexity" evidence="6">
    <location>
        <begin position="2834"/>
        <end position="2851"/>
    </location>
</feature>
<reference evidence="8 9" key="1">
    <citation type="submission" date="2021-02" db="EMBL/GenBank/DDBJ databases">
        <title>Leishmania (Mundinia) enrietti genome sequencing and assembly.</title>
        <authorList>
            <person name="Almutairi H."/>
            <person name="Gatherer D."/>
        </authorList>
    </citation>
    <scope>NUCLEOTIDE SEQUENCE [LARGE SCALE GENOMIC DNA]</scope>
    <source>
        <strain evidence="8">CUR178</strain>
    </source>
</reference>
<keyword evidence="3" id="KW-0963">Cytoplasm</keyword>
<feature type="region of interest" description="Disordered" evidence="6">
    <location>
        <begin position="2020"/>
        <end position="2083"/>
    </location>
</feature>
<comment type="caution">
    <text evidence="8">The sequence shown here is derived from an EMBL/GenBank/DDBJ whole genome shotgun (WGS) entry which is preliminary data.</text>
</comment>
<name>A0A836KJQ3_LEIEN</name>
<keyword evidence="9" id="KW-1185">Reference proteome</keyword>
<dbReference type="InterPro" id="IPR013783">
    <property type="entry name" value="Ig-like_fold"/>
</dbReference>
<dbReference type="OrthoDB" id="442692at2759"/>
<feature type="compositionally biased region" description="Polar residues" evidence="6">
    <location>
        <begin position="4069"/>
        <end position="4078"/>
    </location>
</feature>
<evidence type="ECO:0000259" key="7">
    <source>
        <dbReference type="Pfam" id="PF22544"/>
    </source>
</evidence>
<protein>
    <recommendedName>
        <fullName evidence="7">HYDIN/VesB/CFA65-like Ig-like domain-containing protein</fullName>
    </recommendedName>
</protein>
<feature type="region of interest" description="Disordered" evidence="6">
    <location>
        <begin position="82"/>
        <end position="107"/>
    </location>
</feature>
<dbReference type="KEGG" id="lenr:94170331"/>
<evidence type="ECO:0000256" key="4">
    <source>
        <dbReference type="ARBA" id="ARBA00023069"/>
    </source>
</evidence>
<dbReference type="EMBL" id="JAFHKP010000030">
    <property type="protein sequence ID" value="KAG5473165.1"/>
    <property type="molecule type" value="Genomic_DNA"/>
</dbReference>
<dbReference type="PANTHER" id="PTHR23053:SF0">
    <property type="entry name" value="HYDROCEPHALUS-INDUCING PROTEIN HOMOLOG"/>
    <property type="match status" value="1"/>
</dbReference>